<keyword evidence="2" id="KW-0808">Transferase</keyword>
<evidence type="ECO:0000256" key="1">
    <source>
        <dbReference type="SAM" id="MobiDB-lite"/>
    </source>
</evidence>
<keyword evidence="3" id="KW-1185">Reference proteome</keyword>
<organism evidence="2 3">
    <name type="scientific">Roseococcus suduntuyensis</name>
    <dbReference type="NCBI Taxonomy" id="455361"/>
    <lineage>
        <taxon>Bacteria</taxon>
        <taxon>Pseudomonadati</taxon>
        <taxon>Pseudomonadota</taxon>
        <taxon>Alphaproteobacteria</taxon>
        <taxon>Acetobacterales</taxon>
        <taxon>Roseomonadaceae</taxon>
        <taxon>Roseococcus</taxon>
    </lineage>
</organism>
<dbReference type="Pfam" id="PF13692">
    <property type="entry name" value="Glyco_trans_1_4"/>
    <property type="match status" value="1"/>
</dbReference>
<evidence type="ECO:0000313" key="2">
    <source>
        <dbReference type="EMBL" id="MBB3899885.1"/>
    </source>
</evidence>
<dbReference type="PANTHER" id="PTHR12526:SF637">
    <property type="entry name" value="GLYCOSYLTRANSFERASE EPSF-RELATED"/>
    <property type="match status" value="1"/>
</dbReference>
<feature type="compositionally biased region" description="Pro residues" evidence="1">
    <location>
        <begin position="301"/>
        <end position="315"/>
    </location>
</feature>
<name>A0A840AIJ6_9PROT</name>
<dbReference type="Gene3D" id="3.40.50.2000">
    <property type="entry name" value="Glycogen Phosphorylase B"/>
    <property type="match status" value="1"/>
</dbReference>
<dbReference type="PANTHER" id="PTHR12526">
    <property type="entry name" value="GLYCOSYLTRANSFERASE"/>
    <property type="match status" value="1"/>
</dbReference>
<dbReference type="SUPFAM" id="SSF53756">
    <property type="entry name" value="UDP-Glycosyltransferase/glycogen phosphorylase"/>
    <property type="match status" value="1"/>
</dbReference>
<protein>
    <submittedName>
        <fullName evidence="2">Glycosyltransferase involved in cell wall biosynthesis</fullName>
    </submittedName>
</protein>
<dbReference type="Proteomes" id="UP000553193">
    <property type="component" value="Unassembled WGS sequence"/>
</dbReference>
<sequence>MRRFLPSPGTRLRLRLATLYRVVLPGVLEGLAARMRREGRLPPSLLARALARRLFPGLMRCKGEAAPQRPSAEVIAAARTAIARFVPTEPDLARLRDLDLNGLLVVPGPITARGLAWRRAQPLLEAPVRRMILVPWLGHGGAERVALNAFRAAEAQDGPGRTLLVVTDSRRVEAPGWLPEGARLLVLEGGEGLLLMEDRVALVAALVQRLRPAAVLNVNSRAGWEALLRHGRPLSALTRLSAYVFCEDHDALGRRVDYAYLHLRAVLPHLAAVYSDHAAFLDAFAAAHALPPDERAKLRPVPQPAPAPTPPLAPPDKPFRVLWAGRITAQKGPDLLPAIARALPGMRFEVHGAGARDEVRAALRGAPPNLTLHGSFGDFAALGAGRHHAFLYTARWDGLPNVLLEAGAAGLPIVTSLAGGIGELVSDATGWPVATGEDPAAYVAALRALRADPAAATARAARLSALIAERHSVAAHAAALRAGSGFLWDGAS</sequence>
<feature type="region of interest" description="Disordered" evidence="1">
    <location>
        <begin position="296"/>
        <end position="315"/>
    </location>
</feature>
<proteinExistence type="predicted"/>
<evidence type="ECO:0000313" key="3">
    <source>
        <dbReference type="Proteomes" id="UP000553193"/>
    </source>
</evidence>
<accession>A0A840AIJ6</accession>
<dbReference type="GO" id="GO:0016740">
    <property type="term" value="F:transferase activity"/>
    <property type="evidence" value="ECO:0007669"/>
    <property type="project" value="UniProtKB-KW"/>
</dbReference>
<reference evidence="2 3" key="1">
    <citation type="submission" date="2020-08" db="EMBL/GenBank/DDBJ databases">
        <title>Genomic Encyclopedia of Type Strains, Phase IV (KMG-IV): sequencing the most valuable type-strain genomes for metagenomic binning, comparative biology and taxonomic classification.</title>
        <authorList>
            <person name="Goeker M."/>
        </authorList>
    </citation>
    <scope>NUCLEOTIDE SEQUENCE [LARGE SCALE GENOMIC DNA]</scope>
    <source>
        <strain evidence="2 3">DSM 19979</strain>
    </source>
</reference>
<dbReference type="RefSeq" id="WP_184386098.1">
    <property type="nucleotide sequence ID" value="NZ_JACIDJ010000007.1"/>
</dbReference>
<comment type="caution">
    <text evidence="2">The sequence shown here is derived from an EMBL/GenBank/DDBJ whole genome shotgun (WGS) entry which is preliminary data.</text>
</comment>
<dbReference type="AlphaFoldDB" id="A0A840AIJ6"/>
<dbReference type="CDD" id="cd03801">
    <property type="entry name" value="GT4_PimA-like"/>
    <property type="match status" value="1"/>
</dbReference>
<dbReference type="EMBL" id="JACIDJ010000007">
    <property type="protein sequence ID" value="MBB3899885.1"/>
    <property type="molecule type" value="Genomic_DNA"/>
</dbReference>
<gene>
    <name evidence="2" type="ORF">GGQ83_003352</name>
</gene>